<protein>
    <recommendedName>
        <fullName evidence="2">CxC2-like cysteine cluster KDZ transposase-associated domain-containing protein</fullName>
    </recommendedName>
</protein>
<feature type="region of interest" description="Disordered" evidence="1">
    <location>
        <begin position="927"/>
        <end position="955"/>
    </location>
</feature>
<dbReference type="PANTHER" id="PTHR33104:SF2">
    <property type="entry name" value="CXC3 LIKE CYSTEINE CLUSTER DOMAIN-CONTAINING PROTEIN"/>
    <property type="match status" value="1"/>
</dbReference>
<name>A0A0D2NI81_HYPSF</name>
<gene>
    <name evidence="3" type="ORF">HYPSUDRAFT_205163</name>
</gene>
<evidence type="ECO:0000313" key="4">
    <source>
        <dbReference type="Proteomes" id="UP000054270"/>
    </source>
</evidence>
<dbReference type="InterPro" id="IPR041457">
    <property type="entry name" value="CxC2_KDZ-assoc"/>
</dbReference>
<dbReference type="OrthoDB" id="3056576at2759"/>
<dbReference type="STRING" id="945553.A0A0D2NI81"/>
<reference evidence="4" key="1">
    <citation type="submission" date="2014-04" db="EMBL/GenBank/DDBJ databases">
        <title>Evolutionary Origins and Diversification of the Mycorrhizal Mutualists.</title>
        <authorList>
            <consortium name="DOE Joint Genome Institute"/>
            <consortium name="Mycorrhizal Genomics Consortium"/>
            <person name="Kohler A."/>
            <person name="Kuo A."/>
            <person name="Nagy L.G."/>
            <person name="Floudas D."/>
            <person name="Copeland A."/>
            <person name="Barry K.W."/>
            <person name="Cichocki N."/>
            <person name="Veneault-Fourrey C."/>
            <person name="LaButti K."/>
            <person name="Lindquist E.A."/>
            <person name="Lipzen A."/>
            <person name="Lundell T."/>
            <person name="Morin E."/>
            <person name="Murat C."/>
            <person name="Riley R."/>
            <person name="Ohm R."/>
            <person name="Sun H."/>
            <person name="Tunlid A."/>
            <person name="Henrissat B."/>
            <person name="Grigoriev I.V."/>
            <person name="Hibbett D.S."/>
            <person name="Martin F."/>
        </authorList>
    </citation>
    <scope>NUCLEOTIDE SEQUENCE [LARGE SCALE GENOMIC DNA]</scope>
    <source>
        <strain evidence="4">FD-334 SS-4</strain>
    </source>
</reference>
<proteinExistence type="predicted"/>
<feature type="domain" description="CxC2-like cysteine cluster KDZ transposase-associated" evidence="2">
    <location>
        <begin position="169"/>
        <end position="272"/>
    </location>
</feature>
<dbReference type="Pfam" id="PF18803">
    <property type="entry name" value="CxC2"/>
    <property type="match status" value="1"/>
</dbReference>
<keyword evidence="4" id="KW-1185">Reference proteome</keyword>
<evidence type="ECO:0000313" key="3">
    <source>
        <dbReference type="EMBL" id="KJA18629.1"/>
    </source>
</evidence>
<accession>A0A0D2NI81</accession>
<dbReference type="EMBL" id="KN817586">
    <property type="protein sequence ID" value="KJA18629.1"/>
    <property type="molecule type" value="Genomic_DNA"/>
</dbReference>
<dbReference type="Proteomes" id="UP000054270">
    <property type="component" value="Unassembled WGS sequence"/>
</dbReference>
<feature type="compositionally biased region" description="Basic and acidic residues" evidence="1">
    <location>
        <begin position="943"/>
        <end position="955"/>
    </location>
</feature>
<dbReference type="AlphaFoldDB" id="A0A0D2NI81"/>
<dbReference type="Pfam" id="PF18758">
    <property type="entry name" value="KDZ"/>
    <property type="match status" value="1"/>
</dbReference>
<dbReference type="InterPro" id="IPR040521">
    <property type="entry name" value="KDZ"/>
</dbReference>
<organism evidence="3 4">
    <name type="scientific">Hypholoma sublateritium (strain FD-334 SS-4)</name>
    <dbReference type="NCBI Taxonomy" id="945553"/>
    <lineage>
        <taxon>Eukaryota</taxon>
        <taxon>Fungi</taxon>
        <taxon>Dikarya</taxon>
        <taxon>Basidiomycota</taxon>
        <taxon>Agaricomycotina</taxon>
        <taxon>Agaricomycetes</taxon>
        <taxon>Agaricomycetidae</taxon>
        <taxon>Agaricales</taxon>
        <taxon>Agaricineae</taxon>
        <taxon>Strophariaceae</taxon>
        <taxon>Hypholoma</taxon>
    </lineage>
</organism>
<evidence type="ECO:0000256" key="1">
    <source>
        <dbReference type="SAM" id="MobiDB-lite"/>
    </source>
</evidence>
<evidence type="ECO:0000259" key="2">
    <source>
        <dbReference type="Pfam" id="PF18803"/>
    </source>
</evidence>
<dbReference type="PANTHER" id="PTHR33104">
    <property type="entry name" value="SI:DKEY-29D5.2"/>
    <property type="match status" value="1"/>
</dbReference>
<dbReference type="OMA" id="WQEEWEI"/>
<sequence>MSKAFQKKFANLKEKHEPQIHHDSHKRYNTDVLIADSRIVLKQTPVVVNQGLVYAEEVNPAGEPTAETNSDKKRTQASAQLQHFIANLSLIQEHIISHEADTAIGVECLCGRLDASGGKTRATTKCMDCAFSIPTCSDCFIDHHAARYTHWAHVWNDAVGCFVRQDISCLGYVIDLGHDGKPCPHAIPGSDIFFHIVDINGVHDTKLRFCNCVPKVDRASQLLKHKLFPATFPQPKMAFTFHLLDFYNILHVEGKISAYDFIGSIRRMTDNSFTRNVTDPYSQFRLVSRVWSLLANLKRQGHYHDINKFMTPLGQQHDSLVVACPACPHPRMNMETMWRNTPHHLRHINQHQWTADGNFHLNKYTKNSDPDDVSIYDGRAYFPRDKEYQAYLKDFPPNTKEKVICDHLNALEKQNRKKFKNMDVTGVVQIQCSHVLVKSTADLQLGEKFVNTDYALATAIRQHDVNELVDGSMDLKESYDINCGYSVNALSRFAASFPDLAGVVKKMTWLIPLVHVQNHKSNCAYLFSSSYTKGAGHFHGETAEMIWAESNQLGAQTRQMNGGHRHDTIINATSDWNWKKVANMANSLINDIRRAQALFVSKREFLKALTELYSDRVPQWNKADRTVYPPKSGKEVECAYRQKTTKLVSQSRVYELMLEDDMQARRQEYDGWNVGKQSNAVVASFLSLGFSILSVQRRIRLQLEQRGKTTKRQVTEDDLVKERAQLWRKIEKLRLIQKDIMPQVESQVIDQHIKMKLKDLPEQEVLFLPSDFAENNRLSLGLVEMAEDQRKLAEGAANDAILRVQKLAKVLSNTRTAKRTEGSGQAHQTRATATETEVVFKLDLAIRDYNDLRQLLRTLGLSDSDLIYRPLTLEDTFRKPTALNRNLGDTYRNDGPLWAASTGVTAGARPPTGSQVTLVSPIATQNIRAKKRKATDSPSKQKIGSDNRAETSKRPRTEDGWIWSFTGRARMSSKELQDWIDEGDRVQWFRAEAEKLRWQEEWEIRQADYLRCVRYFETMAEIWKGLVTNNVSGASIVELGKNAYARKKSEMYRNMQSHAVDILIEDGYGHLLDNSKPLHKHLEAIRALPENIMQYENEHAVADIASGERRAGSTSM</sequence>